<evidence type="ECO:0000256" key="11">
    <source>
        <dbReference type="SAM" id="Phobius"/>
    </source>
</evidence>
<keyword evidence="7 11" id="KW-1133">Transmembrane helix</keyword>
<dbReference type="PROSITE" id="PS51257">
    <property type="entry name" value="PROKAR_LIPOPROTEIN"/>
    <property type="match status" value="1"/>
</dbReference>
<evidence type="ECO:0000313" key="12">
    <source>
        <dbReference type="EMBL" id="PCF96422.1"/>
    </source>
</evidence>
<reference evidence="13" key="1">
    <citation type="submission" date="2017-09" db="EMBL/GenBank/DDBJ databases">
        <authorList>
            <person name="Cho G.-S."/>
            <person name="Oguntoyinbo F.A."/>
            <person name="Cnockaert M."/>
            <person name="Kabisch J."/>
            <person name="Neve H."/>
            <person name="Bockelmann W."/>
            <person name="Wenning M."/>
            <person name="Franz C.M."/>
            <person name="Vandamme P."/>
        </authorList>
    </citation>
    <scope>NUCLEOTIDE SEQUENCE [LARGE SCALE GENOMIC DNA]</scope>
    <source>
        <strain evidence="13">MBT G8648</strain>
    </source>
</reference>
<feature type="transmembrane region" description="Helical" evidence="11">
    <location>
        <begin position="77"/>
        <end position="95"/>
    </location>
</feature>
<evidence type="ECO:0000256" key="4">
    <source>
        <dbReference type="ARBA" id="ARBA00022475"/>
    </source>
</evidence>
<keyword evidence="5 11" id="KW-0812">Transmembrane</keyword>
<evidence type="ECO:0000256" key="6">
    <source>
        <dbReference type="ARBA" id="ARBA00022729"/>
    </source>
</evidence>
<protein>
    <recommendedName>
        <fullName evidence="3">Uncharacterized protein YtcA</fullName>
    </recommendedName>
</protein>
<keyword evidence="8 11" id="KW-0472">Membrane</keyword>
<feature type="transmembrane region" description="Helical" evidence="11">
    <location>
        <begin position="43"/>
        <end position="65"/>
    </location>
</feature>
<dbReference type="EMBL" id="NWUX01000004">
    <property type="protein sequence ID" value="PCF96422.1"/>
    <property type="molecule type" value="Genomic_DNA"/>
</dbReference>
<sequence length="101" mass="11077">MIPAGRVGHPLYFWSAILLVPIMLTGCSMQAHSPTLSLYGSFFPVWLIAALLGVICTVVLRLLFIRIGLHEHLPMPPLTYLSATILSGIMIWAFWTGGLAI</sequence>
<organism evidence="12 13">
    <name type="scientific">Vreelandella nigrificans</name>
    <dbReference type="NCBI Taxonomy" id="2042704"/>
    <lineage>
        <taxon>Bacteria</taxon>
        <taxon>Pseudomonadati</taxon>
        <taxon>Pseudomonadota</taxon>
        <taxon>Gammaproteobacteria</taxon>
        <taxon>Oceanospirillales</taxon>
        <taxon>Halomonadaceae</taxon>
        <taxon>Vreelandella</taxon>
    </lineage>
</organism>
<evidence type="ECO:0000256" key="2">
    <source>
        <dbReference type="ARBA" id="ARBA00008208"/>
    </source>
</evidence>
<dbReference type="RefSeq" id="WP_096650992.1">
    <property type="nucleotide sequence ID" value="NZ_NWUX01000004.1"/>
</dbReference>
<evidence type="ECO:0000256" key="10">
    <source>
        <dbReference type="ARBA" id="ARBA00023288"/>
    </source>
</evidence>
<evidence type="ECO:0000256" key="7">
    <source>
        <dbReference type="ARBA" id="ARBA00022989"/>
    </source>
</evidence>
<keyword evidence="4" id="KW-1003">Cell membrane</keyword>
<keyword evidence="13" id="KW-1185">Reference proteome</keyword>
<accession>A0A2A4HND4</accession>
<keyword evidence="9" id="KW-0564">Palmitate</keyword>
<evidence type="ECO:0000256" key="8">
    <source>
        <dbReference type="ARBA" id="ARBA00023136"/>
    </source>
</evidence>
<evidence type="ECO:0000256" key="1">
    <source>
        <dbReference type="ARBA" id="ARBA00004141"/>
    </source>
</evidence>
<dbReference type="OrthoDB" id="5958921at2"/>
<comment type="subcellular location">
    <subcellularLocation>
        <location evidence="1">Membrane</location>
        <topology evidence="1">Multi-pass membrane protein</topology>
    </subcellularLocation>
</comment>
<dbReference type="Pfam" id="PF17090">
    <property type="entry name" value="Ytca"/>
    <property type="match status" value="1"/>
</dbReference>
<evidence type="ECO:0000256" key="3">
    <source>
        <dbReference type="ARBA" id="ARBA00021237"/>
    </source>
</evidence>
<evidence type="ECO:0000256" key="5">
    <source>
        <dbReference type="ARBA" id="ARBA00022692"/>
    </source>
</evidence>
<feature type="transmembrane region" description="Helical" evidence="11">
    <location>
        <begin position="12"/>
        <end position="31"/>
    </location>
</feature>
<comment type="caution">
    <text evidence="12">The sequence shown here is derived from an EMBL/GenBank/DDBJ whole genome shotgun (WGS) entry which is preliminary data.</text>
</comment>
<dbReference type="AlphaFoldDB" id="A0A2A4HND4"/>
<evidence type="ECO:0000256" key="9">
    <source>
        <dbReference type="ARBA" id="ARBA00023139"/>
    </source>
</evidence>
<dbReference type="InterPro" id="IPR031381">
    <property type="entry name" value="YtcA"/>
</dbReference>
<comment type="similarity">
    <text evidence="2">Belongs to the YtcA family.</text>
</comment>
<keyword evidence="10" id="KW-0449">Lipoprotein</keyword>
<proteinExistence type="inferred from homology"/>
<evidence type="ECO:0000313" key="13">
    <source>
        <dbReference type="Proteomes" id="UP000218677"/>
    </source>
</evidence>
<keyword evidence="6" id="KW-0732">Signal</keyword>
<dbReference type="GO" id="GO:0016020">
    <property type="term" value="C:membrane"/>
    <property type="evidence" value="ECO:0007669"/>
    <property type="project" value="UniProtKB-SubCell"/>
</dbReference>
<dbReference type="Proteomes" id="UP000218677">
    <property type="component" value="Unassembled WGS sequence"/>
</dbReference>
<gene>
    <name evidence="12" type="ORF">CPA45_07815</name>
</gene>
<name>A0A2A4HND4_9GAMM</name>